<dbReference type="PANTHER" id="PTHR43861">
    <property type="entry name" value="TRANS-ACONITATE 2-METHYLTRANSFERASE-RELATED"/>
    <property type="match status" value="1"/>
</dbReference>
<dbReference type="RefSeq" id="WP_184742319.1">
    <property type="nucleotide sequence ID" value="NZ_JACHGJ010000001.1"/>
</dbReference>
<gene>
    <name evidence="3" type="ORF">HNR50_000091</name>
</gene>
<organism evidence="3 4">
    <name type="scientific">Spirochaeta isovalerica</name>
    <dbReference type="NCBI Taxonomy" id="150"/>
    <lineage>
        <taxon>Bacteria</taxon>
        <taxon>Pseudomonadati</taxon>
        <taxon>Spirochaetota</taxon>
        <taxon>Spirochaetia</taxon>
        <taxon>Spirochaetales</taxon>
        <taxon>Spirochaetaceae</taxon>
        <taxon>Spirochaeta</taxon>
    </lineage>
</organism>
<feature type="domain" description="Methyltransferase" evidence="2">
    <location>
        <begin position="47"/>
        <end position="142"/>
    </location>
</feature>
<name>A0A841R6Q7_9SPIO</name>
<dbReference type="AlphaFoldDB" id="A0A841R6Q7"/>
<evidence type="ECO:0000313" key="3">
    <source>
        <dbReference type="EMBL" id="MBB6478458.1"/>
    </source>
</evidence>
<dbReference type="EMBL" id="JACHGJ010000001">
    <property type="protein sequence ID" value="MBB6478458.1"/>
    <property type="molecule type" value="Genomic_DNA"/>
</dbReference>
<proteinExistence type="predicted"/>
<keyword evidence="4" id="KW-1185">Reference proteome</keyword>
<dbReference type="SUPFAM" id="SSF53335">
    <property type="entry name" value="S-adenosyl-L-methionine-dependent methyltransferases"/>
    <property type="match status" value="1"/>
</dbReference>
<reference evidence="3 4" key="1">
    <citation type="submission" date="2020-08" db="EMBL/GenBank/DDBJ databases">
        <title>Genomic Encyclopedia of Type Strains, Phase IV (KMG-IV): sequencing the most valuable type-strain genomes for metagenomic binning, comparative biology and taxonomic classification.</title>
        <authorList>
            <person name="Goeker M."/>
        </authorList>
    </citation>
    <scope>NUCLEOTIDE SEQUENCE [LARGE SCALE GENOMIC DNA]</scope>
    <source>
        <strain evidence="3 4">DSM 2461</strain>
    </source>
</reference>
<keyword evidence="3" id="KW-0489">Methyltransferase</keyword>
<dbReference type="CDD" id="cd02440">
    <property type="entry name" value="AdoMet_MTases"/>
    <property type="match status" value="1"/>
</dbReference>
<protein>
    <submittedName>
        <fullName evidence="3">SAM-dependent methyltransferase</fullName>
    </submittedName>
</protein>
<keyword evidence="1 3" id="KW-0808">Transferase</keyword>
<sequence length="247" mass="28978">MNKKWYYDDEFWITYGPVMFDRERNRSASYEIDNLIMLADLKPGDAVLDSCCGQGRHSCILADRGMKVTGVDITRPYLKTAEEKRDQLNLDIEFLHQDILDFRRESAYRAAFNLYNSLGYFEDPDDDMIYFKNVYDSLMEGGKFIIECTGKEVLAKDFRDCFWYEYDDFKIMVEYAINLNWTELETRWIFLKDGNETDATFRHRIFSAMELAGLLSGAGFKTIEFFGDYDGIPYDQNAQRLIAIAEK</sequence>
<evidence type="ECO:0000259" key="2">
    <source>
        <dbReference type="Pfam" id="PF13649"/>
    </source>
</evidence>
<dbReference type="Proteomes" id="UP000587760">
    <property type="component" value="Unassembled WGS sequence"/>
</dbReference>
<accession>A0A841R6Q7</accession>
<evidence type="ECO:0000256" key="1">
    <source>
        <dbReference type="ARBA" id="ARBA00022679"/>
    </source>
</evidence>
<dbReference type="GO" id="GO:0032259">
    <property type="term" value="P:methylation"/>
    <property type="evidence" value="ECO:0007669"/>
    <property type="project" value="UniProtKB-KW"/>
</dbReference>
<dbReference type="InterPro" id="IPR029063">
    <property type="entry name" value="SAM-dependent_MTases_sf"/>
</dbReference>
<dbReference type="Gene3D" id="2.20.25.110">
    <property type="entry name" value="S-adenosyl-L-methionine-dependent methyltransferases"/>
    <property type="match status" value="1"/>
</dbReference>
<dbReference type="InterPro" id="IPR041698">
    <property type="entry name" value="Methyltransf_25"/>
</dbReference>
<evidence type="ECO:0000313" key="4">
    <source>
        <dbReference type="Proteomes" id="UP000587760"/>
    </source>
</evidence>
<dbReference type="GO" id="GO:0008168">
    <property type="term" value="F:methyltransferase activity"/>
    <property type="evidence" value="ECO:0007669"/>
    <property type="project" value="UniProtKB-KW"/>
</dbReference>
<dbReference type="Pfam" id="PF13649">
    <property type="entry name" value="Methyltransf_25"/>
    <property type="match status" value="1"/>
</dbReference>
<dbReference type="Gene3D" id="3.40.50.150">
    <property type="entry name" value="Vaccinia Virus protein VP39"/>
    <property type="match status" value="1"/>
</dbReference>
<comment type="caution">
    <text evidence="3">The sequence shown here is derived from an EMBL/GenBank/DDBJ whole genome shotgun (WGS) entry which is preliminary data.</text>
</comment>